<dbReference type="AlphaFoldDB" id="A0A6C0AYC4"/>
<evidence type="ECO:0000313" key="1">
    <source>
        <dbReference type="EMBL" id="QHS84985.1"/>
    </source>
</evidence>
<protein>
    <submittedName>
        <fullName evidence="1">Uncharacterized protein</fullName>
    </submittedName>
</protein>
<reference evidence="1" key="1">
    <citation type="journal article" date="2020" name="Nature">
        <title>Giant virus diversity and host interactions through global metagenomics.</title>
        <authorList>
            <person name="Schulz F."/>
            <person name="Roux S."/>
            <person name="Paez-Espino D."/>
            <person name="Jungbluth S."/>
            <person name="Walsh D.A."/>
            <person name="Denef V.J."/>
            <person name="McMahon K.D."/>
            <person name="Konstantinidis K.T."/>
            <person name="Eloe-Fadrosh E.A."/>
            <person name="Kyrpides N.C."/>
            <person name="Woyke T."/>
        </authorList>
    </citation>
    <scope>NUCLEOTIDE SEQUENCE</scope>
    <source>
        <strain evidence="1">GVMAG-M-3300009182-67</strain>
    </source>
</reference>
<organism evidence="1">
    <name type="scientific">viral metagenome</name>
    <dbReference type="NCBI Taxonomy" id="1070528"/>
    <lineage>
        <taxon>unclassified sequences</taxon>
        <taxon>metagenomes</taxon>
        <taxon>organismal metagenomes</taxon>
    </lineage>
</organism>
<name>A0A6C0AYC4_9ZZZZ</name>
<accession>A0A6C0AYC4</accession>
<proteinExistence type="predicted"/>
<sequence length="146" mass="16624">MASFSASVLKRSASLNATAILQCDKKAVSFYEFDKEFFKQLAVACRVVETYQVVPWDDDDLWVLLLEAATQGSHAFVDGLEWFAFSSGGYSKPRDLGKEFVFHKSMTKEQRHSIHRISGKLFATVTERTPTGDNILHVYVPKWIER</sequence>
<dbReference type="EMBL" id="MN739039">
    <property type="protein sequence ID" value="QHS84985.1"/>
    <property type="molecule type" value="Genomic_DNA"/>
</dbReference>